<feature type="transmembrane region" description="Helical" evidence="8">
    <location>
        <begin position="131"/>
        <end position="153"/>
    </location>
</feature>
<dbReference type="Pfam" id="PF02706">
    <property type="entry name" value="Wzz"/>
    <property type="match status" value="1"/>
</dbReference>
<organism evidence="10 11">
    <name type="scientific">Paenibacillus hemerocallicola</name>
    <dbReference type="NCBI Taxonomy" id="1172614"/>
    <lineage>
        <taxon>Bacteria</taxon>
        <taxon>Bacillati</taxon>
        <taxon>Bacillota</taxon>
        <taxon>Bacilli</taxon>
        <taxon>Bacillales</taxon>
        <taxon>Paenibacillaceae</taxon>
        <taxon>Paenibacillus</taxon>
    </lineage>
</organism>
<feature type="compositionally biased region" description="Polar residues" evidence="7">
    <location>
        <begin position="77"/>
        <end position="86"/>
    </location>
</feature>
<reference evidence="10 11" key="1">
    <citation type="submission" date="2019-05" db="EMBL/GenBank/DDBJ databases">
        <title>We sequenced the genome of Paenibacillus hemerocallicola KCTC 33185 for further insight into its adaptation and study the phylogeny of Paenibacillus.</title>
        <authorList>
            <person name="Narsing Rao M.P."/>
        </authorList>
    </citation>
    <scope>NUCLEOTIDE SEQUENCE [LARGE SCALE GENOMIC DNA]</scope>
    <source>
        <strain evidence="10 11">KCTC 33185</strain>
    </source>
</reference>
<evidence type="ECO:0000259" key="9">
    <source>
        <dbReference type="Pfam" id="PF02706"/>
    </source>
</evidence>
<name>A0A5C4TDL5_9BACL</name>
<dbReference type="EMBL" id="VDCQ01000009">
    <property type="protein sequence ID" value="TNJ66716.1"/>
    <property type="molecule type" value="Genomic_DNA"/>
</dbReference>
<dbReference type="AlphaFoldDB" id="A0A5C4TDL5"/>
<dbReference type="InterPro" id="IPR050445">
    <property type="entry name" value="Bact_polysacc_biosynth/exp"/>
</dbReference>
<dbReference type="GO" id="GO:0005886">
    <property type="term" value="C:plasma membrane"/>
    <property type="evidence" value="ECO:0007669"/>
    <property type="project" value="UniProtKB-SubCell"/>
</dbReference>
<keyword evidence="4 8" id="KW-0812">Transmembrane</keyword>
<dbReference type="PANTHER" id="PTHR32309">
    <property type="entry name" value="TYROSINE-PROTEIN KINASE"/>
    <property type="match status" value="1"/>
</dbReference>
<comment type="caution">
    <text evidence="10">The sequence shown here is derived from an EMBL/GenBank/DDBJ whole genome shotgun (WGS) entry which is preliminary data.</text>
</comment>
<evidence type="ECO:0000256" key="4">
    <source>
        <dbReference type="ARBA" id="ARBA00022692"/>
    </source>
</evidence>
<sequence>MEQHRDRRNSRNRSIHIAVFDSSAISGREKIRTSIRNQFSKSSFVGCRRNYSCEYKPNMHGLHCGFLDTTGRTNRSNGSIHSNCGGSSKRDISKNDSRLPPVGNMHTYRSLGGETMDRELKDYFLIVKRRIWLVLCCVIAACIFAAVYSYYLVTPEYSATTKLVVNKGNQLPTGQTVYDLNAVTTNIKLVNTYKEIIQTSAVLDKVAERYPALQLSSEQLLKKMTFKSANESQVIHISVFDPSYERAANIANAVASVFKQEIFEIMDIDNVTILETAKLKGNPVPVKPNFQLNLLLAIAASLMISAALVFLLEYMDSSIRYENDVELYLDVPLLATVSTIRKNDLKSDRSAVSNQKRKVGESTYAGVNR</sequence>
<evidence type="ECO:0000256" key="7">
    <source>
        <dbReference type="SAM" id="MobiDB-lite"/>
    </source>
</evidence>
<gene>
    <name evidence="10" type="ORF">FE784_09120</name>
</gene>
<dbReference type="PANTHER" id="PTHR32309:SF13">
    <property type="entry name" value="FERRIC ENTEROBACTIN TRANSPORT PROTEIN FEPE"/>
    <property type="match status" value="1"/>
</dbReference>
<comment type="subcellular location">
    <subcellularLocation>
        <location evidence="1">Cell membrane</location>
        <topology evidence="1">Multi-pass membrane protein</topology>
    </subcellularLocation>
</comment>
<keyword evidence="11" id="KW-1185">Reference proteome</keyword>
<evidence type="ECO:0000256" key="5">
    <source>
        <dbReference type="ARBA" id="ARBA00022989"/>
    </source>
</evidence>
<comment type="similarity">
    <text evidence="2">Belongs to the CpsC/CapA family.</text>
</comment>
<evidence type="ECO:0000313" key="10">
    <source>
        <dbReference type="EMBL" id="TNJ66716.1"/>
    </source>
</evidence>
<dbReference type="GO" id="GO:0004713">
    <property type="term" value="F:protein tyrosine kinase activity"/>
    <property type="evidence" value="ECO:0007669"/>
    <property type="project" value="TreeGrafter"/>
</dbReference>
<feature type="transmembrane region" description="Helical" evidence="8">
    <location>
        <begin position="290"/>
        <end position="312"/>
    </location>
</feature>
<accession>A0A5C4TDL5</accession>
<protein>
    <recommendedName>
        <fullName evidence="9">Polysaccharide chain length determinant N-terminal domain-containing protein</fullName>
    </recommendedName>
</protein>
<keyword evidence="6 8" id="KW-0472">Membrane</keyword>
<evidence type="ECO:0000256" key="8">
    <source>
        <dbReference type="SAM" id="Phobius"/>
    </source>
</evidence>
<evidence type="ECO:0000256" key="6">
    <source>
        <dbReference type="ARBA" id="ARBA00023136"/>
    </source>
</evidence>
<dbReference type="Proteomes" id="UP000307943">
    <property type="component" value="Unassembled WGS sequence"/>
</dbReference>
<keyword evidence="3" id="KW-1003">Cell membrane</keyword>
<keyword evidence="5 8" id="KW-1133">Transmembrane helix</keyword>
<proteinExistence type="inferred from homology"/>
<dbReference type="OrthoDB" id="2360475at2"/>
<evidence type="ECO:0000256" key="2">
    <source>
        <dbReference type="ARBA" id="ARBA00006683"/>
    </source>
</evidence>
<evidence type="ECO:0000313" key="11">
    <source>
        <dbReference type="Proteomes" id="UP000307943"/>
    </source>
</evidence>
<feature type="compositionally biased region" description="Basic and acidic residues" evidence="7">
    <location>
        <begin position="88"/>
        <end position="97"/>
    </location>
</feature>
<evidence type="ECO:0000256" key="1">
    <source>
        <dbReference type="ARBA" id="ARBA00004651"/>
    </source>
</evidence>
<evidence type="ECO:0000256" key="3">
    <source>
        <dbReference type="ARBA" id="ARBA00022475"/>
    </source>
</evidence>
<feature type="domain" description="Polysaccharide chain length determinant N-terminal" evidence="9">
    <location>
        <begin position="119"/>
        <end position="207"/>
    </location>
</feature>
<feature type="region of interest" description="Disordered" evidence="7">
    <location>
        <begin position="77"/>
        <end position="99"/>
    </location>
</feature>
<dbReference type="InterPro" id="IPR003856">
    <property type="entry name" value="LPS_length_determ_N"/>
</dbReference>